<dbReference type="SUPFAM" id="SSF51230">
    <property type="entry name" value="Single hybrid motif"/>
    <property type="match status" value="1"/>
</dbReference>
<comment type="similarity">
    <text evidence="1">Belongs to the ABITRAM family.</text>
</comment>
<evidence type="ECO:0000256" key="2">
    <source>
        <dbReference type="ARBA" id="ARBA00019325"/>
    </source>
</evidence>
<evidence type="ECO:0000256" key="1">
    <source>
        <dbReference type="ARBA" id="ARBA00010764"/>
    </source>
</evidence>
<proteinExistence type="inferred from homology"/>
<evidence type="ECO:0000313" key="5">
    <source>
        <dbReference type="EMBL" id="OSX77371.1"/>
    </source>
</evidence>
<dbReference type="GO" id="GO:0030027">
    <property type="term" value="C:lamellipodium"/>
    <property type="evidence" value="ECO:0007669"/>
    <property type="project" value="TreeGrafter"/>
</dbReference>
<feature type="compositionally biased region" description="Gly residues" evidence="4">
    <location>
        <begin position="206"/>
        <end position="220"/>
    </location>
</feature>
<dbReference type="InterPro" id="IPR033753">
    <property type="entry name" value="GCV_H/Fam206"/>
</dbReference>
<evidence type="ECO:0000313" key="6">
    <source>
        <dbReference type="Proteomes" id="UP000218209"/>
    </source>
</evidence>
<gene>
    <name evidence="5" type="ORF">BU14_0151s0013</name>
</gene>
<organism evidence="5 6">
    <name type="scientific">Porphyra umbilicalis</name>
    <name type="common">Purple laver</name>
    <name type="synonym">Red alga</name>
    <dbReference type="NCBI Taxonomy" id="2786"/>
    <lineage>
        <taxon>Eukaryota</taxon>
        <taxon>Rhodophyta</taxon>
        <taxon>Bangiophyceae</taxon>
        <taxon>Bangiales</taxon>
        <taxon>Bangiaceae</taxon>
        <taxon>Porphyra</taxon>
    </lineage>
</organism>
<dbReference type="Gene3D" id="2.40.50.100">
    <property type="match status" value="1"/>
</dbReference>
<dbReference type="GO" id="GO:0030833">
    <property type="term" value="P:regulation of actin filament polymerization"/>
    <property type="evidence" value="ECO:0007669"/>
    <property type="project" value="TreeGrafter"/>
</dbReference>
<keyword evidence="6" id="KW-1185">Reference proteome</keyword>
<dbReference type="GO" id="GO:0051015">
    <property type="term" value="F:actin filament binding"/>
    <property type="evidence" value="ECO:0007669"/>
    <property type="project" value="TreeGrafter"/>
</dbReference>
<evidence type="ECO:0000256" key="4">
    <source>
        <dbReference type="SAM" id="MobiDB-lite"/>
    </source>
</evidence>
<dbReference type="EMBL" id="KV918840">
    <property type="protein sequence ID" value="OSX77371.1"/>
    <property type="molecule type" value="Genomic_DNA"/>
</dbReference>
<dbReference type="GO" id="GO:0003785">
    <property type="term" value="F:actin monomer binding"/>
    <property type="evidence" value="ECO:0007669"/>
    <property type="project" value="TreeGrafter"/>
</dbReference>
<reference evidence="5 6" key="1">
    <citation type="submission" date="2017-03" db="EMBL/GenBank/DDBJ databases">
        <title>WGS assembly of Porphyra umbilicalis.</title>
        <authorList>
            <person name="Brawley S.H."/>
            <person name="Blouin N.A."/>
            <person name="Ficko-Blean E."/>
            <person name="Wheeler G.L."/>
            <person name="Lohr M."/>
            <person name="Goodson H.V."/>
            <person name="Jenkins J.W."/>
            <person name="Blaby-Haas C.E."/>
            <person name="Helliwell K.E."/>
            <person name="Chan C."/>
            <person name="Marriage T."/>
            <person name="Bhattacharya D."/>
            <person name="Klein A.S."/>
            <person name="Badis Y."/>
            <person name="Brodie J."/>
            <person name="Cao Y."/>
            <person name="Collen J."/>
            <person name="Dittami S.M."/>
            <person name="Gachon C.M."/>
            <person name="Green B.R."/>
            <person name="Karpowicz S."/>
            <person name="Kim J.W."/>
            <person name="Kudahl U."/>
            <person name="Lin S."/>
            <person name="Michel G."/>
            <person name="Mittag M."/>
            <person name="Olson B.J."/>
            <person name="Pangilinan J."/>
            <person name="Peng Y."/>
            <person name="Qiu H."/>
            <person name="Shu S."/>
            <person name="Singer J.T."/>
            <person name="Smith A.G."/>
            <person name="Sprecher B.N."/>
            <person name="Wagner V."/>
            <person name="Wang W."/>
            <person name="Wang Z.-Y."/>
            <person name="Yan J."/>
            <person name="Yarish C."/>
            <person name="Zoeuner-Riek S."/>
            <person name="Zhuang Y."/>
            <person name="Zou Y."/>
            <person name="Lindquist E.A."/>
            <person name="Grimwood J."/>
            <person name="Barry K."/>
            <person name="Rokhsar D.S."/>
            <person name="Schmutz J."/>
            <person name="Stiller J.W."/>
            <person name="Grossman A.R."/>
            <person name="Prochnik S.E."/>
        </authorList>
    </citation>
    <scope>NUCLEOTIDE SEQUENCE [LARGE SCALE GENOMIC DNA]</scope>
    <source>
        <strain evidence="5">4086291</strain>
    </source>
</reference>
<dbReference type="InterPro" id="IPR011053">
    <property type="entry name" value="Single_hybrid_motif"/>
</dbReference>
<dbReference type="GO" id="GO:0032433">
    <property type="term" value="C:filopodium tip"/>
    <property type="evidence" value="ECO:0007669"/>
    <property type="project" value="TreeGrafter"/>
</dbReference>
<dbReference type="Proteomes" id="UP000218209">
    <property type="component" value="Unassembled WGS sequence"/>
</dbReference>
<dbReference type="Pfam" id="PF01597">
    <property type="entry name" value="GCV_H"/>
    <property type="match status" value="1"/>
</dbReference>
<dbReference type="GO" id="GO:0051489">
    <property type="term" value="P:regulation of filopodium assembly"/>
    <property type="evidence" value="ECO:0007669"/>
    <property type="project" value="TreeGrafter"/>
</dbReference>
<feature type="region of interest" description="Disordered" evidence="4">
    <location>
        <begin position="198"/>
        <end position="237"/>
    </location>
</feature>
<dbReference type="InterPro" id="IPR039169">
    <property type="entry name" value="Abitram"/>
</dbReference>
<dbReference type="GO" id="GO:0005634">
    <property type="term" value="C:nucleus"/>
    <property type="evidence" value="ECO:0007669"/>
    <property type="project" value="TreeGrafter"/>
</dbReference>
<accession>A0A1X6P8Z2</accession>
<dbReference type="OrthoDB" id="48130at2759"/>
<evidence type="ECO:0000256" key="3">
    <source>
        <dbReference type="ARBA" id="ARBA00030463"/>
    </source>
</evidence>
<dbReference type="PANTHER" id="PTHR13651:SF0">
    <property type="entry name" value="PROTEIN ABITRAM"/>
    <property type="match status" value="1"/>
</dbReference>
<protein>
    <recommendedName>
        <fullName evidence="2">Protein Abitram</fullName>
    </recommendedName>
    <alternativeName>
        <fullName evidence="3">Actin-binding transcription modulator</fullName>
    </alternativeName>
</protein>
<name>A0A1X6P8Z2_PORUM</name>
<sequence>MPPSPSPMEAAIAAARRVICGRPPTTTERLFTKHYARHHASAVTDAARTIDAEALPPPGTPSGGADVCICRHSNGICVVTLSELHPLVRSRGRVSDVDFRDVKVVTGKKKRGGTLVEAGTKLARITTAGGLVYSVRAGVRGTLVEVNPALAASPQLAVEEPAAAGYLAVVMPTLHHVKTAVDHLLGRDAYLERLLREERGVPEPVGEGGGGGGGAGGGGDAPPAVDADGEQGVPTAA</sequence>
<dbReference type="PANTHER" id="PTHR13651">
    <property type="entry name" value="PROTEIN ABITRAM"/>
    <property type="match status" value="1"/>
</dbReference>
<dbReference type="AlphaFoldDB" id="A0A1X6P8Z2"/>